<dbReference type="Proteomes" id="UP000316270">
    <property type="component" value="Chromosome 5"/>
</dbReference>
<feature type="compositionally biased region" description="Polar residues" evidence="2">
    <location>
        <begin position="141"/>
        <end position="152"/>
    </location>
</feature>
<proteinExistence type="predicted"/>
<feature type="compositionally biased region" description="Basic and acidic residues" evidence="2">
    <location>
        <begin position="382"/>
        <end position="392"/>
    </location>
</feature>
<organism evidence="3 4">
    <name type="scientific">Venturia effusa</name>
    <dbReference type="NCBI Taxonomy" id="50376"/>
    <lineage>
        <taxon>Eukaryota</taxon>
        <taxon>Fungi</taxon>
        <taxon>Dikarya</taxon>
        <taxon>Ascomycota</taxon>
        <taxon>Pezizomycotina</taxon>
        <taxon>Dothideomycetes</taxon>
        <taxon>Pleosporomycetidae</taxon>
        <taxon>Venturiales</taxon>
        <taxon>Venturiaceae</taxon>
        <taxon>Venturia</taxon>
    </lineage>
</organism>
<keyword evidence="4" id="KW-1185">Reference proteome</keyword>
<protein>
    <submittedName>
        <fullName evidence="3">Uncharacterized protein</fullName>
    </submittedName>
</protein>
<dbReference type="AlphaFoldDB" id="A0A517L5V7"/>
<evidence type="ECO:0000256" key="2">
    <source>
        <dbReference type="SAM" id="MobiDB-lite"/>
    </source>
</evidence>
<dbReference type="OrthoDB" id="3934525at2759"/>
<name>A0A517L5V7_9PEZI</name>
<evidence type="ECO:0000313" key="4">
    <source>
        <dbReference type="Proteomes" id="UP000316270"/>
    </source>
</evidence>
<evidence type="ECO:0000256" key="1">
    <source>
        <dbReference type="SAM" id="Coils"/>
    </source>
</evidence>
<accession>A0A517L5V7</accession>
<feature type="region of interest" description="Disordered" evidence="2">
    <location>
        <begin position="1"/>
        <end position="37"/>
    </location>
</feature>
<feature type="compositionally biased region" description="Polar residues" evidence="2">
    <location>
        <begin position="112"/>
        <end position="123"/>
    </location>
</feature>
<feature type="coiled-coil region" evidence="1">
    <location>
        <begin position="171"/>
        <end position="205"/>
    </location>
</feature>
<feature type="region of interest" description="Disordered" evidence="2">
    <location>
        <begin position="382"/>
        <end position="422"/>
    </location>
</feature>
<gene>
    <name evidence="3" type="ORF">FKW77_008227</name>
</gene>
<reference evidence="3 4" key="1">
    <citation type="submission" date="2019-07" db="EMBL/GenBank/DDBJ databases">
        <title>Finished genome of Venturia effusa.</title>
        <authorList>
            <person name="Young C.A."/>
            <person name="Cox M.P."/>
            <person name="Ganley A.R.D."/>
            <person name="David W.J."/>
        </authorList>
    </citation>
    <scope>NUCLEOTIDE SEQUENCE [LARGE SCALE GENOMIC DNA]</scope>
    <source>
        <strain evidence="4">albino</strain>
    </source>
</reference>
<evidence type="ECO:0000313" key="3">
    <source>
        <dbReference type="EMBL" id="QDS71037.1"/>
    </source>
</evidence>
<dbReference type="EMBL" id="CP042189">
    <property type="protein sequence ID" value="QDS71037.1"/>
    <property type="molecule type" value="Genomic_DNA"/>
</dbReference>
<sequence length="422" mass="46745">MPDNVMDKEMQLNQASRPGDNKSFARVANGHEAAGKSHIQNSICKLGGDVDISMDQPRQQEYNHGRETDATKEAKEIYAVTTSQEAESPLEVQVAHPSHETCSNRPRPATTKEPTASRTTITKPSLPRQQEGKAKPIPTGVANSGPVTSGTAATPLPCGESTMSRMPGGQRSTAKKEMEALASQLARLRNKIAEIEERIFELATLYCRLPLCLRKGDGRLKESSQELLESCFSDAAEEEQWGFWVGKVQEAKWIVVWIERARKWGEGFGTMLDVGIARTAMEVVSEGLTQADGQCRKIRYELLGFSEDERSTARFVEQSEEGREECWQGAFRFLYFWPGTEGWIQRGFTGVEKLQERDLPSETARFLGLGDDGTTTVIERPDEVEGKAEVETSRTGSFDEGDSGVFFTGRESVDSRAMSESV</sequence>
<keyword evidence="1" id="KW-0175">Coiled coil</keyword>
<feature type="compositionally biased region" description="Basic and acidic residues" evidence="2">
    <location>
        <begin position="1"/>
        <end position="10"/>
    </location>
</feature>
<feature type="region of interest" description="Disordered" evidence="2">
    <location>
        <begin position="97"/>
        <end position="170"/>
    </location>
</feature>